<sequence>MQDFATENSMSSGVDANGGTGDDTKVAKKLNHNAGERDRRKRANDLYSYLRSLLPISSDQKKKVSIPGIVSHALKYIPELQKEVVTLKRKKEKAQSSSSQTMNSSWQEHRAIKKENCNGTTTNRDSWLVSSVNVLSDREVVIQLISSTDHMGTNKKNGFLSKVLDNLERDENEFVLLNATTMKCSGEGMVLNTLHLQVQGDHKIASEKLKEHMYSFYQKVYETLL</sequence>
<reference evidence="8 9" key="1">
    <citation type="journal article" date="2018" name="Mol. Plant">
        <title>The genome of Artemisia annua provides insight into the evolution of Asteraceae family and artemisinin biosynthesis.</title>
        <authorList>
            <person name="Shen Q."/>
            <person name="Zhang L."/>
            <person name="Liao Z."/>
            <person name="Wang S."/>
            <person name="Yan T."/>
            <person name="Shi P."/>
            <person name="Liu M."/>
            <person name="Fu X."/>
            <person name="Pan Q."/>
            <person name="Wang Y."/>
            <person name="Lv Z."/>
            <person name="Lu X."/>
            <person name="Zhang F."/>
            <person name="Jiang W."/>
            <person name="Ma Y."/>
            <person name="Chen M."/>
            <person name="Hao X."/>
            <person name="Li L."/>
            <person name="Tang Y."/>
            <person name="Lv G."/>
            <person name="Zhou Y."/>
            <person name="Sun X."/>
            <person name="Brodelius P.E."/>
            <person name="Rose J.K.C."/>
            <person name="Tang K."/>
        </authorList>
    </citation>
    <scope>NUCLEOTIDE SEQUENCE [LARGE SCALE GENOMIC DNA]</scope>
    <source>
        <strain evidence="9">cv. Huhao1</strain>
        <tissue evidence="8">Leaf</tissue>
    </source>
</reference>
<organism evidence="8 9">
    <name type="scientific">Artemisia annua</name>
    <name type="common">Sweet wormwood</name>
    <dbReference type="NCBI Taxonomy" id="35608"/>
    <lineage>
        <taxon>Eukaryota</taxon>
        <taxon>Viridiplantae</taxon>
        <taxon>Streptophyta</taxon>
        <taxon>Embryophyta</taxon>
        <taxon>Tracheophyta</taxon>
        <taxon>Spermatophyta</taxon>
        <taxon>Magnoliopsida</taxon>
        <taxon>eudicotyledons</taxon>
        <taxon>Gunneridae</taxon>
        <taxon>Pentapetalae</taxon>
        <taxon>asterids</taxon>
        <taxon>campanulids</taxon>
        <taxon>Asterales</taxon>
        <taxon>Asteraceae</taxon>
        <taxon>Asteroideae</taxon>
        <taxon>Anthemideae</taxon>
        <taxon>Artemisiinae</taxon>
        <taxon>Artemisia</taxon>
    </lineage>
</organism>
<keyword evidence="9" id="KW-1185">Reference proteome</keyword>
<gene>
    <name evidence="8" type="ORF">CTI12_AA180570</name>
</gene>
<feature type="region of interest" description="Disordered" evidence="6">
    <location>
        <begin position="1"/>
        <end position="39"/>
    </location>
</feature>
<dbReference type="PANTHER" id="PTHR13935">
    <property type="entry name" value="ACHAETE-SCUTE TRANSCRIPTION FACTOR-RELATED"/>
    <property type="match status" value="1"/>
</dbReference>
<evidence type="ECO:0000256" key="6">
    <source>
        <dbReference type="SAM" id="MobiDB-lite"/>
    </source>
</evidence>
<evidence type="ECO:0000313" key="9">
    <source>
        <dbReference type="Proteomes" id="UP000245207"/>
    </source>
</evidence>
<comment type="caution">
    <text evidence="8">The sequence shown here is derived from an EMBL/GenBank/DDBJ whole genome shotgun (WGS) entry which is preliminary data.</text>
</comment>
<dbReference type="GO" id="GO:0000977">
    <property type="term" value="F:RNA polymerase II transcription regulatory region sequence-specific DNA binding"/>
    <property type="evidence" value="ECO:0007669"/>
    <property type="project" value="TreeGrafter"/>
</dbReference>
<dbReference type="STRING" id="35608.A0A2U1P8I3"/>
<evidence type="ECO:0000256" key="4">
    <source>
        <dbReference type="ARBA" id="ARBA00023163"/>
    </source>
</evidence>
<evidence type="ECO:0000313" key="8">
    <source>
        <dbReference type="EMBL" id="PWA82054.1"/>
    </source>
</evidence>
<dbReference type="InterPro" id="IPR015660">
    <property type="entry name" value="MASH1/Ascl1a-like"/>
</dbReference>
<name>A0A2U1P8I3_ARTAN</name>
<dbReference type="PROSITE" id="PS50888">
    <property type="entry name" value="BHLH"/>
    <property type="match status" value="1"/>
</dbReference>
<dbReference type="PANTHER" id="PTHR13935:SF41">
    <property type="entry name" value="TRANSCRIPTION FACTOR ORG2-RELATED"/>
    <property type="match status" value="1"/>
</dbReference>
<dbReference type="AlphaFoldDB" id="A0A2U1P8I3"/>
<dbReference type="EMBL" id="PKPP01001516">
    <property type="protein sequence ID" value="PWA82054.1"/>
    <property type="molecule type" value="Genomic_DNA"/>
</dbReference>
<proteinExistence type="predicted"/>
<dbReference type="OrthoDB" id="6106870at2759"/>
<feature type="domain" description="BHLH" evidence="7">
    <location>
        <begin position="27"/>
        <end position="80"/>
    </location>
</feature>
<keyword evidence="3 8" id="KW-0238">DNA-binding</keyword>
<dbReference type="GO" id="GO:0090575">
    <property type="term" value="C:RNA polymerase II transcription regulator complex"/>
    <property type="evidence" value="ECO:0007669"/>
    <property type="project" value="TreeGrafter"/>
</dbReference>
<dbReference type="Pfam" id="PF00010">
    <property type="entry name" value="HLH"/>
    <property type="match status" value="1"/>
</dbReference>
<keyword evidence="5" id="KW-0539">Nucleus</keyword>
<accession>A0A2U1P8I3</accession>
<dbReference type="SUPFAM" id="SSF47459">
    <property type="entry name" value="HLH, helix-loop-helix DNA-binding domain"/>
    <property type="match status" value="1"/>
</dbReference>
<keyword evidence="4" id="KW-0804">Transcription</keyword>
<dbReference type="SMART" id="SM00353">
    <property type="entry name" value="HLH"/>
    <property type="match status" value="1"/>
</dbReference>
<dbReference type="InterPro" id="IPR011598">
    <property type="entry name" value="bHLH_dom"/>
</dbReference>
<feature type="compositionally biased region" description="Polar residues" evidence="6">
    <location>
        <begin position="1"/>
        <end position="14"/>
    </location>
</feature>
<evidence type="ECO:0000256" key="1">
    <source>
        <dbReference type="ARBA" id="ARBA00004123"/>
    </source>
</evidence>
<evidence type="ECO:0000256" key="2">
    <source>
        <dbReference type="ARBA" id="ARBA00023015"/>
    </source>
</evidence>
<dbReference type="GO" id="GO:0000981">
    <property type="term" value="F:DNA-binding transcription factor activity, RNA polymerase II-specific"/>
    <property type="evidence" value="ECO:0007669"/>
    <property type="project" value="TreeGrafter"/>
</dbReference>
<evidence type="ECO:0000256" key="3">
    <source>
        <dbReference type="ARBA" id="ARBA00023125"/>
    </source>
</evidence>
<protein>
    <submittedName>
        <fullName evidence="8">Basic helix-loop-helix (BHLH) DNA-binding superfamily protein</fullName>
    </submittedName>
</protein>
<evidence type="ECO:0000259" key="7">
    <source>
        <dbReference type="PROSITE" id="PS50888"/>
    </source>
</evidence>
<dbReference type="Proteomes" id="UP000245207">
    <property type="component" value="Unassembled WGS sequence"/>
</dbReference>
<evidence type="ECO:0000256" key="5">
    <source>
        <dbReference type="ARBA" id="ARBA00023242"/>
    </source>
</evidence>
<dbReference type="GO" id="GO:0046983">
    <property type="term" value="F:protein dimerization activity"/>
    <property type="evidence" value="ECO:0007669"/>
    <property type="project" value="InterPro"/>
</dbReference>
<comment type="subcellular location">
    <subcellularLocation>
        <location evidence="1">Nucleus</location>
    </subcellularLocation>
</comment>
<keyword evidence="2" id="KW-0805">Transcription regulation</keyword>
<dbReference type="InterPro" id="IPR036638">
    <property type="entry name" value="HLH_DNA-bd_sf"/>
</dbReference>
<dbReference type="Gene3D" id="4.10.280.10">
    <property type="entry name" value="Helix-loop-helix DNA-binding domain"/>
    <property type="match status" value="1"/>
</dbReference>